<keyword evidence="5" id="KW-1185">Reference proteome</keyword>
<dbReference type="Gene3D" id="3.40.50.720">
    <property type="entry name" value="NAD(P)-binding Rossmann-like Domain"/>
    <property type="match status" value="1"/>
</dbReference>
<dbReference type="EMBL" id="JBHUGZ010000002">
    <property type="protein sequence ID" value="MFD1982059.1"/>
    <property type="molecule type" value="Genomic_DNA"/>
</dbReference>
<comment type="caution">
    <text evidence="4">The sequence shown here is derived from an EMBL/GenBank/DDBJ whole genome shotgun (WGS) entry which is preliminary data.</text>
</comment>
<feature type="domain" description="Saccharopine dehydrogenase NADP binding" evidence="2">
    <location>
        <begin position="36"/>
        <end position="132"/>
    </location>
</feature>
<reference evidence="5" key="1">
    <citation type="journal article" date="2019" name="Int. J. Syst. Evol. Microbiol.">
        <title>The Global Catalogue of Microorganisms (GCM) 10K type strain sequencing project: providing services to taxonomists for standard genome sequencing and annotation.</title>
        <authorList>
            <consortium name="The Broad Institute Genomics Platform"/>
            <consortium name="The Broad Institute Genome Sequencing Center for Infectious Disease"/>
            <person name="Wu L."/>
            <person name="Ma J."/>
        </authorList>
    </citation>
    <scope>NUCLEOTIDE SEQUENCE [LARGE SCALE GENOMIC DNA]</scope>
    <source>
        <strain evidence="5">CGMCC 1.16225</strain>
    </source>
</reference>
<dbReference type="RefSeq" id="WP_379094334.1">
    <property type="nucleotide sequence ID" value="NZ_JBHUGZ010000002.1"/>
</dbReference>
<sequence>MRNQSFVSNNSTLPFDGQAANLCAQSAFEGSVMKKIVVVGAGKIGSTIAEMLATTGDYQVTLVDRSAAQFTAAELPATVSTLELDIEASGALEAALAGKFAVLSAAPFHLTTRIAEAAANAGVHYLDLTEDVVSTRRVKELARSGKSAFIPQCGLAPGFISIVANDLASRFDSLESVRMRVGALPQYPSNALNYNLTWSTDGVINEYCEPCEAIVEGELIEVPPLEEREEFSLDGVTYEAFNTSGGLGTLAETLKGKVRTLNYRTIRYPGHAAIMKALLNDLGLRHRRDVLKDIFESALPATLQDVVIVFVTVSGRKNGRLLQETYANKIYSKRVGDVVRSAIQITTASGICAVLDMLADGTLPATGFVKQEDIALDAFLANRFGRAYAQHEMVSRLAS</sequence>
<dbReference type="InterPro" id="IPR032095">
    <property type="entry name" value="Sacchrp_dh-like_C"/>
</dbReference>
<gene>
    <name evidence="4" type="ORF">ACFSOZ_05070</name>
</gene>
<dbReference type="Pfam" id="PF16653">
    <property type="entry name" value="Sacchrp_dh_C"/>
    <property type="match status" value="1"/>
</dbReference>
<accession>A0ABW4U5B4</accession>
<protein>
    <submittedName>
        <fullName evidence="4">Saccharopine dehydrogenase C-terminal domain-containing protein</fullName>
    </submittedName>
</protein>
<name>A0ABW4U5B4_9HYPH</name>
<dbReference type="InterPro" id="IPR005097">
    <property type="entry name" value="Sacchrp_dh_NADP-bd"/>
</dbReference>
<evidence type="ECO:0000256" key="1">
    <source>
        <dbReference type="ARBA" id="ARBA00023002"/>
    </source>
</evidence>
<dbReference type="SUPFAM" id="SSF55347">
    <property type="entry name" value="Glyceraldehyde-3-phosphate dehydrogenase-like, C-terminal domain"/>
    <property type="match status" value="1"/>
</dbReference>
<evidence type="ECO:0000259" key="2">
    <source>
        <dbReference type="Pfam" id="PF03435"/>
    </source>
</evidence>
<keyword evidence="1" id="KW-0560">Oxidoreductase</keyword>
<proteinExistence type="predicted"/>
<dbReference type="InterPro" id="IPR036291">
    <property type="entry name" value="NAD(P)-bd_dom_sf"/>
</dbReference>
<dbReference type="PANTHER" id="PTHR11133:SF22">
    <property type="entry name" value="ALPHA-AMINOADIPIC SEMIALDEHYDE SYNTHASE, MITOCHONDRIAL"/>
    <property type="match status" value="1"/>
</dbReference>
<dbReference type="Proteomes" id="UP001597405">
    <property type="component" value="Unassembled WGS sequence"/>
</dbReference>
<dbReference type="SUPFAM" id="SSF51735">
    <property type="entry name" value="NAD(P)-binding Rossmann-fold domains"/>
    <property type="match status" value="1"/>
</dbReference>
<evidence type="ECO:0000313" key="5">
    <source>
        <dbReference type="Proteomes" id="UP001597405"/>
    </source>
</evidence>
<dbReference type="Gene3D" id="3.30.360.10">
    <property type="entry name" value="Dihydrodipicolinate Reductase, domain 2"/>
    <property type="match status" value="1"/>
</dbReference>
<organism evidence="4 5">
    <name type="scientific">Mesorhizobium newzealandense</name>
    <dbReference type="NCBI Taxonomy" id="1300302"/>
    <lineage>
        <taxon>Bacteria</taxon>
        <taxon>Pseudomonadati</taxon>
        <taxon>Pseudomonadota</taxon>
        <taxon>Alphaproteobacteria</taxon>
        <taxon>Hyphomicrobiales</taxon>
        <taxon>Phyllobacteriaceae</taxon>
        <taxon>Mesorhizobium</taxon>
    </lineage>
</organism>
<dbReference type="Pfam" id="PF03435">
    <property type="entry name" value="Sacchrp_dh_NADP"/>
    <property type="match status" value="1"/>
</dbReference>
<evidence type="ECO:0000313" key="4">
    <source>
        <dbReference type="EMBL" id="MFD1982059.1"/>
    </source>
</evidence>
<evidence type="ECO:0000259" key="3">
    <source>
        <dbReference type="Pfam" id="PF16653"/>
    </source>
</evidence>
<dbReference type="InterPro" id="IPR051168">
    <property type="entry name" value="AASS"/>
</dbReference>
<dbReference type="PANTHER" id="PTHR11133">
    <property type="entry name" value="SACCHAROPINE DEHYDROGENASE"/>
    <property type="match status" value="1"/>
</dbReference>
<feature type="domain" description="Saccharopine dehydrogenase-like C-terminal" evidence="3">
    <location>
        <begin position="154"/>
        <end position="375"/>
    </location>
</feature>